<dbReference type="PANTHER" id="PTHR19446">
    <property type="entry name" value="REVERSE TRANSCRIPTASES"/>
    <property type="match status" value="1"/>
</dbReference>
<comment type="caution">
    <text evidence="1">The sequence shown here is derived from an EMBL/GenBank/DDBJ whole genome shotgun (WGS) entry which is preliminary data.</text>
</comment>
<dbReference type="Proteomes" id="UP001066276">
    <property type="component" value="Chromosome 3_2"/>
</dbReference>
<reference evidence="1" key="1">
    <citation type="journal article" date="2022" name="bioRxiv">
        <title>Sequencing and chromosome-scale assembly of the giantPleurodeles waltlgenome.</title>
        <authorList>
            <person name="Brown T."/>
            <person name="Elewa A."/>
            <person name="Iarovenko S."/>
            <person name="Subramanian E."/>
            <person name="Araus A.J."/>
            <person name="Petzold A."/>
            <person name="Susuki M."/>
            <person name="Suzuki K.-i.T."/>
            <person name="Hayashi T."/>
            <person name="Toyoda A."/>
            <person name="Oliveira C."/>
            <person name="Osipova E."/>
            <person name="Leigh N.D."/>
            <person name="Simon A."/>
            <person name="Yun M.H."/>
        </authorList>
    </citation>
    <scope>NUCLEOTIDE SEQUENCE</scope>
    <source>
        <strain evidence="1">20211129_DDA</strain>
        <tissue evidence="1">Liver</tissue>
    </source>
</reference>
<gene>
    <name evidence="1" type="ORF">NDU88_002325</name>
</gene>
<evidence type="ECO:0000313" key="1">
    <source>
        <dbReference type="EMBL" id="KAJ1177061.1"/>
    </source>
</evidence>
<dbReference type="AlphaFoldDB" id="A0AAV7TKS5"/>
<keyword evidence="2" id="KW-1185">Reference proteome</keyword>
<organism evidence="1 2">
    <name type="scientific">Pleurodeles waltl</name>
    <name type="common">Iberian ribbed newt</name>
    <dbReference type="NCBI Taxonomy" id="8319"/>
    <lineage>
        <taxon>Eukaryota</taxon>
        <taxon>Metazoa</taxon>
        <taxon>Chordata</taxon>
        <taxon>Craniata</taxon>
        <taxon>Vertebrata</taxon>
        <taxon>Euteleostomi</taxon>
        <taxon>Amphibia</taxon>
        <taxon>Batrachia</taxon>
        <taxon>Caudata</taxon>
        <taxon>Salamandroidea</taxon>
        <taxon>Salamandridae</taxon>
        <taxon>Pleurodelinae</taxon>
        <taxon>Pleurodeles</taxon>
    </lineage>
</organism>
<proteinExistence type="predicted"/>
<evidence type="ECO:0008006" key="3">
    <source>
        <dbReference type="Google" id="ProtNLM"/>
    </source>
</evidence>
<name>A0AAV7TKS5_PLEWA</name>
<sequence length="163" mass="18159">MDKPVRDRQGIAGVFADYYVHLYSLTQKATVDECSKLLADICMLELSQDNREALRVAEIVQTIRNLATGKTMGPNGLPVELYKLSSESSAPSLLRMFLESQETGQLPHDQRQESIVVIPKENKPPEDCASYRPLSLLNAKVKILAKLLATRLVGVIRSLIHLD</sequence>
<accession>A0AAV7TKS5</accession>
<protein>
    <recommendedName>
        <fullName evidence="3">Reverse transcriptase</fullName>
    </recommendedName>
</protein>
<dbReference type="EMBL" id="JANPWB010000006">
    <property type="protein sequence ID" value="KAJ1177061.1"/>
    <property type="molecule type" value="Genomic_DNA"/>
</dbReference>
<evidence type="ECO:0000313" key="2">
    <source>
        <dbReference type="Proteomes" id="UP001066276"/>
    </source>
</evidence>